<dbReference type="EMBL" id="CP126116">
    <property type="protein sequence ID" value="WHZ58237.1"/>
    <property type="molecule type" value="Genomic_DNA"/>
</dbReference>
<keyword evidence="2" id="KW-1185">Reference proteome</keyword>
<evidence type="ECO:0000313" key="2">
    <source>
        <dbReference type="Proteomes" id="UP001226091"/>
    </source>
</evidence>
<reference evidence="2" key="1">
    <citation type="journal article" date="2025" name="Aquaculture">
        <title>Assessment of the bioflocculant production and safety properties of Metabacillus hrfriensis sp. nov. based on phenotypic and whole-genome sequencing analysis.</title>
        <authorList>
            <person name="Zhang R."/>
            <person name="Zhao Z."/>
            <person name="Luo L."/>
            <person name="Wang S."/>
            <person name="Guo K."/>
            <person name="Xu W."/>
        </authorList>
    </citation>
    <scope>NUCLEOTIDE SEQUENCE [LARGE SCALE GENOMIC DNA]</scope>
    <source>
        <strain evidence="2">CT-WN-B3</strain>
    </source>
</reference>
<sequence length="60" mass="6441">MKNWTVVFLCLFSASIAGGMALNSIIDYAMLAGSGLGIFCLLTAGFFQGRKMEAEMEGKQ</sequence>
<proteinExistence type="predicted"/>
<accession>A0ACD4RCQ1</accession>
<gene>
    <name evidence="1" type="ORF">QLQ22_02360</name>
</gene>
<dbReference type="Proteomes" id="UP001226091">
    <property type="component" value="Chromosome"/>
</dbReference>
<name>A0ACD4RCQ1_9BACI</name>
<evidence type="ECO:0000313" key="1">
    <source>
        <dbReference type="EMBL" id="WHZ58237.1"/>
    </source>
</evidence>
<organism evidence="1 2">
    <name type="scientific">Metabacillus hrfriensis</name>
    <dbReference type="NCBI Taxonomy" id="3048891"/>
    <lineage>
        <taxon>Bacteria</taxon>
        <taxon>Bacillati</taxon>
        <taxon>Bacillota</taxon>
        <taxon>Bacilli</taxon>
        <taxon>Bacillales</taxon>
        <taxon>Bacillaceae</taxon>
        <taxon>Metabacillus</taxon>
    </lineage>
</organism>
<protein>
    <submittedName>
        <fullName evidence="1">Uncharacterized protein</fullName>
    </submittedName>
</protein>